<organism evidence="1 2">
    <name type="scientific">Gigaspora margarita</name>
    <dbReference type="NCBI Taxonomy" id="4874"/>
    <lineage>
        <taxon>Eukaryota</taxon>
        <taxon>Fungi</taxon>
        <taxon>Fungi incertae sedis</taxon>
        <taxon>Mucoromycota</taxon>
        <taxon>Glomeromycotina</taxon>
        <taxon>Glomeromycetes</taxon>
        <taxon>Diversisporales</taxon>
        <taxon>Gigasporaceae</taxon>
        <taxon>Gigaspora</taxon>
    </lineage>
</organism>
<dbReference type="Proteomes" id="UP000789901">
    <property type="component" value="Unassembled WGS sequence"/>
</dbReference>
<feature type="non-terminal residue" evidence="1">
    <location>
        <position position="58"/>
    </location>
</feature>
<protein>
    <submittedName>
        <fullName evidence="1">1020_t:CDS:1</fullName>
    </submittedName>
</protein>
<sequence length="58" mass="6106">MVNTNTFGFADGVVIVVGVGYWRWNLVTNASNEIVMFVSGIAIAGSEALQVAEFVIGA</sequence>
<accession>A0ABN7VMQ0</accession>
<evidence type="ECO:0000313" key="1">
    <source>
        <dbReference type="EMBL" id="CAG8787022.1"/>
    </source>
</evidence>
<gene>
    <name evidence="1" type="ORF">GMARGA_LOCUS20613</name>
</gene>
<evidence type="ECO:0000313" key="2">
    <source>
        <dbReference type="Proteomes" id="UP000789901"/>
    </source>
</evidence>
<keyword evidence="2" id="KW-1185">Reference proteome</keyword>
<reference evidence="1 2" key="1">
    <citation type="submission" date="2021-06" db="EMBL/GenBank/DDBJ databases">
        <authorList>
            <person name="Kallberg Y."/>
            <person name="Tangrot J."/>
            <person name="Rosling A."/>
        </authorList>
    </citation>
    <scope>NUCLEOTIDE SEQUENCE [LARGE SCALE GENOMIC DNA]</scope>
    <source>
        <strain evidence="1 2">120-4 pot B 10/14</strain>
    </source>
</reference>
<name>A0ABN7VMQ0_GIGMA</name>
<proteinExistence type="predicted"/>
<dbReference type="EMBL" id="CAJVQB010018242">
    <property type="protein sequence ID" value="CAG8787022.1"/>
    <property type="molecule type" value="Genomic_DNA"/>
</dbReference>
<comment type="caution">
    <text evidence="1">The sequence shown here is derived from an EMBL/GenBank/DDBJ whole genome shotgun (WGS) entry which is preliminary data.</text>
</comment>